<evidence type="ECO:0000313" key="1">
    <source>
        <dbReference type="EMBL" id="KAA1399577.1"/>
    </source>
</evidence>
<dbReference type="OrthoDB" id="5113432at2"/>
<comment type="caution">
    <text evidence="1">The sequence shown here is derived from an EMBL/GenBank/DDBJ whole genome shotgun (WGS) entry which is preliminary data.</text>
</comment>
<protein>
    <submittedName>
        <fullName evidence="1">Uncharacterized protein</fullName>
    </submittedName>
</protein>
<dbReference type="AlphaFoldDB" id="A0A5M4FHH2"/>
<keyword evidence="2" id="KW-1185">Reference proteome</keyword>
<gene>
    <name evidence="1" type="ORF">ESP70_002085</name>
</gene>
<dbReference type="EMBL" id="SDPQ02000001">
    <property type="protein sequence ID" value="KAA1399577.1"/>
    <property type="molecule type" value="Genomic_DNA"/>
</dbReference>
<accession>A0A5M4FHH2</accession>
<dbReference type="RefSeq" id="WP_149687714.1">
    <property type="nucleotide sequence ID" value="NZ_SDPQ02000001.1"/>
</dbReference>
<proteinExistence type="predicted"/>
<reference evidence="1" key="1">
    <citation type="submission" date="2019-09" db="EMBL/GenBank/DDBJ databases">
        <authorList>
            <person name="Li J."/>
        </authorList>
    </citation>
    <scope>NUCLEOTIDE SEQUENCE [LARGE SCALE GENOMIC DNA]</scope>
    <source>
        <strain evidence="1">JCM 14732</strain>
    </source>
</reference>
<sequence>MTSWRDTTSALAQNDMDGLLNAVLPFAEESLGKHGEFYPFGAAVSADGQTSFLGGDPALGENPNSDAVLGTLYEGVRSEAAGLRAAAFVADVRAGGSDAVRVELEHAEGVSLVVLLPYTRSRFKRTLEFGQMSVSAADLKVWTKGVKDS</sequence>
<dbReference type="Proteomes" id="UP000380867">
    <property type="component" value="Unassembled WGS sequence"/>
</dbReference>
<organism evidence="1 2">
    <name type="scientific">Aeromicrobium ginsengisoli</name>
    <dbReference type="NCBI Taxonomy" id="363867"/>
    <lineage>
        <taxon>Bacteria</taxon>
        <taxon>Bacillati</taxon>
        <taxon>Actinomycetota</taxon>
        <taxon>Actinomycetes</taxon>
        <taxon>Propionibacteriales</taxon>
        <taxon>Nocardioidaceae</taxon>
        <taxon>Aeromicrobium</taxon>
    </lineage>
</organism>
<name>A0A5M4FHH2_9ACTN</name>
<evidence type="ECO:0000313" key="2">
    <source>
        <dbReference type="Proteomes" id="UP000380867"/>
    </source>
</evidence>